<organism evidence="3 4">
    <name type="scientific">Lutibacter agarilyticus</name>
    <dbReference type="NCBI Taxonomy" id="1109740"/>
    <lineage>
        <taxon>Bacteria</taxon>
        <taxon>Pseudomonadati</taxon>
        <taxon>Bacteroidota</taxon>
        <taxon>Flavobacteriia</taxon>
        <taxon>Flavobacteriales</taxon>
        <taxon>Flavobacteriaceae</taxon>
        <taxon>Lutibacter</taxon>
    </lineage>
</organism>
<keyword evidence="4" id="KW-1185">Reference proteome</keyword>
<dbReference type="PANTHER" id="PTHR33371:SF4">
    <property type="entry name" value="INTERMEMBRANE PHOSPHOLIPID TRANSPORT SYSTEM BINDING PROTEIN MLAD"/>
    <property type="match status" value="1"/>
</dbReference>
<dbReference type="RefSeq" id="WP_089382583.1">
    <property type="nucleotide sequence ID" value="NZ_FZNT01000010.1"/>
</dbReference>
<evidence type="ECO:0000313" key="3">
    <source>
        <dbReference type="EMBL" id="SNR72147.1"/>
    </source>
</evidence>
<dbReference type="Pfam" id="PF02470">
    <property type="entry name" value="MlaD"/>
    <property type="match status" value="1"/>
</dbReference>
<reference evidence="3 4" key="1">
    <citation type="submission" date="2017-06" db="EMBL/GenBank/DDBJ databases">
        <authorList>
            <person name="Kim H.J."/>
            <person name="Triplett B.A."/>
        </authorList>
    </citation>
    <scope>NUCLEOTIDE SEQUENCE [LARGE SCALE GENOMIC DNA]</scope>
    <source>
        <strain evidence="3 4">DSM 29150</strain>
    </source>
</reference>
<sequence>MKKSNSQKISLGVFVVISTLLLISILYFIGNRQNIFGKTFKISAIFNNVNGLQLGNNVRYSGINVGTVKGITMINDTSICVDMVLENKMLKHIKKNAIAAIGSDGLVGSMVINIAPNSEASTPLIPGDTIVSYSRITTTDMLSTLNTTNENAALLVSDLLKITSAITEGKGTLGLLITDEEMAFNLKKTTSNLRSMSLNANKTMVEIKNIITAVNYDESFAAVLLSDSISATQLKSIITNLETSSRGIDSLMLNVNKVLLSANSGSGTINYILNDSTLVRSIDAIVKNLEVSSVKLNENLEALKHNFLTRGYFKKLEKQKAKEAKKLRRN</sequence>
<proteinExistence type="predicted"/>
<feature type="domain" description="Mce/MlaD" evidence="2">
    <location>
        <begin position="41"/>
        <end position="116"/>
    </location>
</feature>
<dbReference type="PANTHER" id="PTHR33371">
    <property type="entry name" value="INTERMEMBRANE PHOSPHOLIPID TRANSPORT SYSTEM BINDING PROTEIN MLAD-RELATED"/>
    <property type="match status" value="1"/>
</dbReference>
<keyword evidence="1" id="KW-1133">Transmembrane helix</keyword>
<feature type="transmembrane region" description="Helical" evidence="1">
    <location>
        <begin position="9"/>
        <end position="29"/>
    </location>
</feature>
<keyword evidence="1" id="KW-0812">Transmembrane</keyword>
<name>A0A238YLZ9_9FLAO</name>
<gene>
    <name evidence="3" type="ORF">SAMN06265371_1109</name>
</gene>
<protein>
    <submittedName>
        <fullName evidence="3">Phospholipid/cholesterol/gamma-HCH transport system substrate-binding protein</fullName>
    </submittedName>
</protein>
<dbReference type="EMBL" id="FZNT01000010">
    <property type="protein sequence ID" value="SNR72147.1"/>
    <property type="molecule type" value="Genomic_DNA"/>
</dbReference>
<dbReference type="Proteomes" id="UP000198384">
    <property type="component" value="Unassembled WGS sequence"/>
</dbReference>
<evidence type="ECO:0000313" key="4">
    <source>
        <dbReference type="Proteomes" id="UP000198384"/>
    </source>
</evidence>
<keyword evidence="1" id="KW-0472">Membrane</keyword>
<dbReference type="OrthoDB" id="9771725at2"/>
<evidence type="ECO:0000259" key="2">
    <source>
        <dbReference type="Pfam" id="PF02470"/>
    </source>
</evidence>
<evidence type="ECO:0000256" key="1">
    <source>
        <dbReference type="SAM" id="Phobius"/>
    </source>
</evidence>
<dbReference type="InterPro" id="IPR052336">
    <property type="entry name" value="MlaD_Phospholipid_Transporter"/>
</dbReference>
<dbReference type="AlphaFoldDB" id="A0A238YLZ9"/>
<dbReference type="InterPro" id="IPR003399">
    <property type="entry name" value="Mce/MlaD"/>
</dbReference>
<accession>A0A238YLZ9</accession>